<dbReference type="Proteomes" id="UP000828390">
    <property type="component" value="Unassembled WGS sequence"/>
</dbReference>
<feature type="compositionally biased region" description="Low complexity" evidence="1">
    <location>
        <begin position="10"/>
        <end position="21"/>
    </location>
</feature>
<feature type="region of interest" description="Disordered" evidence="1">
    <location>
        <begin position="1"/>
        <end position="32"/>
    </location>
</feature>
<gene>
    <name evidence="2" type="ORF">DPMN_162459</name>
</gene>
<dbReference type="AlphaFoldDB" id="A0A9D4EV45"/>
<comment type="caution">
    <text evidence="2">The sequence shown here is derived from an EMBL/GenBank/DDBJ whole genome shotgun (WGS) entry which is preliminary data.</text>
</comment>
<sequence length="59" mass="6700">MVEGSNKPWTSLTESCPSSSESDTDSSDDELILNPDCDSEIWSNLYVKRRVLIRGPRWP</sequence>
<keyword evidence="3" id="KW-1185">Reference proteome</keyword>
<protein>
    <submittedName>
        <fullName evidence="2">Uncharacterized protein</fullName>
    </submittedName>
</protein>
<evidence type="ECO:0000313" key="2">
    <source>
        <dbReference type="EMBL" id="KAH3784502.1"/>
    </source>
</evidence>
<evidence type="ECO:0000256" key="1">
    <source>
        <dbReference type="SAM" id="MobiDB-lite"/>
    </source>
</evidence>
<evidence type="ECO:0000313" key="3">
    <source>
        <dbReference type="Proteomes" id="UP000828390"/>
    </source>
</evidence>
<name>A0A9D4EV45_DREPO</name>
<reference evidence="2" key="2">
    <citation type="submission" date="2020-11" db="EMBL/GenBank/DDBJ databases">
        <authorList>
            <person name="McCartney M.A."/>
            <person name="Auch B."/>
            <person name="Kono T."/>
            <person name="Mallez S."/>
            <person name="Becker A."/>
            <person name="Gohl D.M."/>
            <person name="Silverstein K.A.T."/>
            <person name="Koren S."/>
            <person name="Bechman K.B."/>
            <person name="Herman A."/>
            <person name="Abrahante J.E."/>
            <person name="Garbe J."/>
        </authorList>
    </citation>
    <scope>NUCLEOTIDE SEQUENCE</scope>
    <source>
        <strain evidence="2">Duluth1</strain>
        <tissue evidence="2">Whole animal</tissue>
    </source>
</reference>
<accession>A0A9D4EV45</accession>
<dbReference type="EMBL" id="JAIWYP010000008">
    <property type="protein sequence ID" value="KAH3784502.1"/>
    <property type="molecule type" value="Genomic_DNA"/>
</dbReference>
<feature type="compositionally biased region" description="Acidic residues" evidence="1">
    <location>
        <begin position="22"/>
        <end position="31"/>
    </location>
</feature>
<proteinExistence type="predicted"/>
<organism evidence="2 3">
    <name type="scientific">Dreissena polymorpha</name>
    <name type="common">Zebra mussel</name>
    <name type="synonym">Mytilus polymorpha</name>
    <dbReference type="NCBI Taxonomy" id="45954"/>
    <lineage>
        <taxon>Eukaryota</taxon>
        <taxon>Metazoa</taxon>
        <taxon>Spiralia</taxon>
        <taxon>Lophotrochozoa</taxon>
        <taxon>Mollusca</taxon>
        <taxon>Bivalvia</taxon>
        <taxon>Autobranchia</taxon>
        <taxon>Heteroconchia</taxon>
        <taxon>Euheterodonta</taxon>
        <taxon>Imparidentia</taxon>
        <taxon>Neoheterodontei</taxon>
        <taxon>Myida</taxon>
        <taxon>Dreissenoidea</taxon>
        <taxon>Dreissenidae</taxon>
        <taxon>Dreissena</taxon>
    </lineage>
</organism>
<reference evidence="2" key="1">
    <citation type="journal article" date="2019" name="bioRxiv">
        <title>The Genome of the Zebra Mussel, Dreissena polymorpha: A Resource for Invasive Species Research.</title>
        <authorList>
            <person name="McCartney M.A."/>
            <person name="Auch B."/>
            <person name="Kono T."/>
            <person name="Mallez S."/>
            <person name="Zhang Y."/>
            <person name="Obille A."/>
            <person name="Becker A."/>
            <person name="Abrahante J.E."/>
            <person name="Garbe J."/>
            <person name="Badalamenti J.P."/>
            <person name="Herman A."/>
            <person name="Mangelson H."/>
            <person name="Liachko I."/>
            <person name="Sullivan S."/>
            <person name="Sone E.D."/>
            <person name="Koren S."/>
            <person name="Silverstein K.A.T."/>
            <person name="Beckman K.B."/>
            <person name="Gohl D.M."/>
        </authorList>
    </citation>
    <scope>NUCLEOTIDE SEQUENCE</scope>
    <source>
        <strain evidence="2">Duluth1</strain>
        <tissue evidence="2">Whole animal</tissue>
    </source>
</reference>